<organism evidence="1 2">
    <name type="scientific">Microctonus hyperodae</name>
    <name type="common">Parasitoid wasp</name>
    <dbReference type="NCBI Taxonomy" id="165561"/>
    <lineage>
        <taxon>Eukaryota</taxon>
        <taxon>Metazoa</taxon>
        <taxon>Ecdysozoa</taxon>
        <taxon>Arthropoda</taxon>
        <taxon>Hexapoda</taxon>
        <taxon>Insecta</taxon>
        <taxon>Pterygota</taxon>
        <taxon>Neoptera</taxon>
        <taxon>Endopterygota</taxon>
        <taxon>Hymenoptera</taxon>
        <taxon>Apocrita</taxon>
        <taxon>Ichneumonoidea</taxon>
        <taxon>Braconidae</taxon>
        <taxon>Euphorinae</taxon>
        <taxon>Microctonus</taxon>
    </lineage>
</organism>
<comment type="caution">
    <text evidence="1">The sequence shown here is derived from an EMBL/GenBank/DDBJ whole genome shotgun (WGS) entry which is preliminary data.</text>
</comment>
<reference evidence="1" key="1">
    <citation type="journal article" date="2023" name="bioRxiv">
        <title>Scaffold-level genome assemblies of two parasitoid biocontrol wasps reveal the parthenogenesis mechanism and an associated novel virus.</title>
        <authorList>
            <person name="Inwood S."/>
            <person name="Skelly J."/>
            <person name="Guhlin J."/>
            <person name="Harrop T."/>
            <person name="Goldson S."/>
            <person name="Dearden P."/>
        </authorList>
    </citation>
    <scope>NUCLEOTIDE SEQUENCE</scope>
    <source>
        <strain evidence="1">Lincoln</strain>
        <tissue evidence="1">Whole body</tissue>
    </source>
</reference>
<sequence>MDDDEGKNSSNKTNETMEIIISKNDKNLLNQNESIVNETIMGNSLPYIPVYTRLMTYNLAPIERPQTPPVIKKLRLESRKNCRESRTSK</sequence>
<proteinExistence type="predicted"/>
<reference evidence="1" key="2">
    <citation type="submission" date="2023-03" db="EMBL/GenBank/DDBJ databases">
        <authorList>
            <person name="Inwood S.N."/>
            <person name="Skelly J.G."/>
            <person name="Guhlin J."/>
            <person name="Harrop T.W.R."/>
            <person name="Goldson S.G."/>
            <person name="Dearden P.K."/>
        </authorList>
    </citation>
    <scope>NUCLEOTIDE SEQUENCE</scope>
    <source>
        <strain evidence="1">Lincoln</strain>
        <tissue evidence="1">Whole body</tissue>
    </source>
</reference>
<keyword evidence="2" id="KW-1185">Reference proteome</keyword>
<evidence type="ECO:0000313" key="1">
    <source>
        <dbReference type="EMBL" id="KAK0181534.1"/>
    </source>
</evidence>
<gene>
    <name evidence="1" type="ORF">PV327_003811</name>
</gene>
<evidence type="ECO:0000313" key="2">
    <source>
        <dbReference type="Proteomes" id="UP001168972"/>
    </source>
</evidence>
<dbReference type="EMBL" id="JAQQBR010000002">
    <property type="protein sequence ID" value="KAK0181534.1"/>
    <property type="molecule type" value="Genomic_DNA"/>
</dbReference>
<dbReference type="Proteomes" id="UP001168972">
    <property type="component" value="Unassembled WGS sequence"/>
</dbReference>
<protein>
    <submittedName>
        <fullName evidence="1">Uncharacterized protein</fullName>
    </submittedName>
</protein>
<dbReference type="AlphaFoldDB" id="A0AA39G6C8"/>
<accession>A0AA39G6C8</accession>
<name>A0AA39G6C8_MICHY</name>